<feature type="non-terminal residue" evidence="2">
    <location>
        <position position="1"/>
    </location>
</feature>
<dbReference type="Proteomes" id="UP000260759">
    <property type="component" value="Unassembled WGS sequence"/>
</dbReference>
<organism evidence="2 3">
    <name type="scientific">Bacteroides uniformis</name>
    <dbReference type="NCBI Taxonomy" id="820"/>
    <lineage>
        <taxon>Bacteria</taxon>
        <taxon>Pseudomonadati</taxon>
        <taxon>Bacteroidota</taxon>
        <taxon>Bacteroidia</taxon>
        <taxon>Bacteroidales</taxon>
        <taxon>Bacteroidaceae</taxon>
        <taxon>Bacteroides</taxon>
    </lineage>
</organism>
<keyword evidence="1" id="KW-1133">Transmembrane helix</keyword>
<gene>
    <name evidence="2" type="ORF">DXB37_08180</name>
</gene>
<name>A0A3E5F009_BACUN</name>
<accession>A0A3E5F009</accession>
<protein>
    <submittedName>
        <fullName evidence="2">Uncharacterized protein</fullName>
    </submittedName>
</protein>
<comment type="caution">
    <text evidence="2">The sequence shown here is derived from an EMBL/GenBank/DDBJ whole genome shotgun (WGS) entry which is preliminary data.</text>
</comment>
<proteinExistence type="predicted"/>
<feature type="transmembrane region" description="Helical" evidence="1">
    <location>
        <begin position="32"/>
        <end position="53"/>
    </location>
</feature>
<keyword evidence="1" id="KW-0472">Membrane</keyword>
<dbReference type="EMBL" id="QSVA01000006">
    <property type="protein sequence ID" value="RGN94541.1"/>
    <property type="molecule type" value="Genomic_DNA"/>
</dbReference>
<evidence type="ECO:0000256" key="1">
    <source>
        <dbReference type="SAM" id="Phobius"/>
    </source>
</evidence>
<reference evidence="2 3" key="1">
    <citation type="submission" date="2018-08" db="EMBL/GenBank/DDBJ databases">
        <title>A genome reference for cultivated species of the human gut microbiota.</title>
        <authorList>
            <person name="Zou Y."/>
            <person name="Xue W."/>
            <person name="Luo G."/>
        </authorList>
    </citation>
    <scope>NUCLEOTIDE SEQUENCE [LARGE SCALE GENOMIC DNA]</scope>
    <source>
        <strain evidence="2 3">OM03-4</strain>
    </source>
</reference>
<evidence type="ECO:0000313" key="3">
    <source>
        <dbReference type="Proteomes" id="UP000260759"/>
    </source>
</evidence>
<evidence type="ECO:0000313" key="2">
    <source>
        <dbReference type="EMBL" id="RGN94541.1"/>
    </source>
</evidence>
<sequence>LDARRTLKSLVADLRVNEFKSKKCGNCTIMHIFRLCGCNMMLSVTNFSALLFWDGYFLQLNTRGL</sequence>
<keyword evidence="1" id="KW-0812">Transmembrane</keyword>
<dbReference type="AlphaFoldDB" id="A0A3E5F009"/>